<dbReference type="PIRSF" id="PIRSF037420">
    <property type="entry name" value="PQQ_syn_pqqE"/>
    <property type="match status" value="1"/>
</dbReference>
<dbReference type="Gene3D" id="3.20.20.70">
    <property type="entry name" value="Aldolase class I"/>
    <property type="match status" value="1"/>
</dbReference>
<dbReference type="SFLD" id="SFLDG01072">
    <property type="entry name" value="dehydrogenase_like"/>
    <property type="match status" value="1"/>
</dbReference>
<dbReference type="SUPFAM" id="SSF102114">
    <property type="entry name" value="Radical SAM enzymes"/>
    <property type="match status" value="1"/>
</dbReference>
<dbReference type="AlphaFoldDB" id="A0A920CXB4"/>
<dbReference type="PROSITE" id="PS01305">
    <property type="entry name" value="MOAA_NIFB_PQQE"/>
    <property type="match status" value="1"/>
</dbReference>
<dbReference type="EMBL" id="BOSE01000001">
    <property type="protein sequence ID" value="GIP15128.1"/>
    <property type="molecule type" value="Genomic_DNA"/>
</dbReference>
<evidence type="ECO:0000256" key="7">
    <source>
        <dbReference type="ARBA" id="ARBA00023601"/>
    </source>
</evidence>
<dbReference type="PANTHER" id="PTHR43273">
    <property type="entry name" value="ANAEROBIC SULFATASE-MATURATING ENZYME HOMOLOG ASLB-RELATED"/>
    <property type="match status" value="1"/>
</dbReference>
<dbReference type="Pfam" id="PF13186">
    <property type="entry name" value="SPASM"/>
    <property type="match status" value="1"/>
</dbReference>
<evidence type="ECO:0000313" key="10">
    <source>
        <dbReference type="Proteomes" id="UP000683139"/>
    </source>
</evidence>
<proteinExistence type="inferred from homology"/>
<dbReference type="InterPro" id="IPR058240">
    <property type="entry name" value="rSAM_sf"/>
</dbReference>
<accession>A0A920CXB4</accession>
<sequence>MLNSETVKVIEQFKMLEKLEEQSQNYLKQILPIGNAIVLKLTKACNLRCVYCYSCGGENNDLMKVETALKLIDQVAYANKGPISVAFHGGEPLLAKKALKSIVSAVLARPYAYRIRFIIQTNATLIDKEWADYIKKMRILTGVSLDGIQEVNDSLRYDIHGKGSFNHVIGGMNHLKENEIPFGLSTVLTRKNIDNVISILELCKEYKIRNVRFDLFLPFGYGKTHDLAPELDEYLEVNKQMIAWLVEHNKNNPDLSITESNLQGILHNCVNKNERGSMCTSSPCGAGVEHIGLGANGDVYICDLLYGEGNYNLGNINEKSLYQIWVEKKHIFERFQTPHTERVEKCSKCSINTSCFGGCPAQGISFYGEAAWSRESVLCGYYEKIIPYLYSLLDSGIAPELLGVTSKSSCRICTS</sequence>
<dbReference type="InterPro" id="IPR007197">
    <property type="entry name" value="rSAM"/>
</dbReference>
<dbReference type="CDD" id="cd01335">
    <property type="entry name" value="Radical_SAM"/>
    <property type="match status" value="1"/>
</dbReference>
<reference evidence="9" key="1">
    <citation type="submission" date="2021-03" db="EMBL/GenBank/DDBJ databases">
        <title>Antimicrobial resistance genes in bacteria isolated from Japanese honey, and their potential for conferring macrolide and lincosamide resistance in the American foulbrood pathogen Paenibacillus larvae.</title>
        <authorList>
            <person name="Okamoto M."/>
            <person name="Kumagai M."/>
            <person name="Kanamori H."/>
            <person name="Takamatsu D."/>
        </authorList>
    </citation>
    <scope>NUCLEOTIDE SEQUENCE</scope>
    <source>
        <strain evidence="9">J40TS1</strain>
    </source>
</reference>
<dbReference type="InterPro" id="IPR017200">
    <property type="entry name" value="PqqE-like"/>
</dbReference>
<evidence type="ECO:0000256" key="3">
    <source>
        <dbReference type="ARBA" id="ARBA00022691"/>
    </source>
</evidence>
<dbReference type="Proteomes" id="UP000683139">
    <property type="component" value="Unassembled WGS sequence"/>
</dbReference>
<dbReference type="PANTHER" id="PTHR43273:SF3">
    <property type="entry name" value="ANAEROBIC SULFATASE-MATURATING ENZYME HOMOLOG ASLB-RELATED"/>
    <property type="match status" value="1"/>
</dbReference>
<dbReference type="Pfam" id="PF04055">
    <property type="entry name" value="Radical_SAM"/>
    <property type="match status" value="1"/>
</dbReference>
<feature type="domain" description="Radical SAM core" evidence="8">
    <location>
        <begin position="31"/>
        <end position="254"/>
    </location>
</feature>
<dbReference type="SFLD" id="SFLDS00029">
    <property type="entry name" value="Radical_SAM"/>
    <property type="match status" value="1"/>
</dbReference>
<dbReference type="RefSeq" id="WP_213513302.1">
    <property type="nucleotide sequence ID" value="NZ_BOSE01000001.1"/>
</dbReference>
<evidence type="ECO:0000256" key="5">
    <source>
        <dbReference type="ARBA" id="ARBA00023004"/>
    </source>
</evidence>
<comment type="similarity">
    <text evidence="7">Belongs to the radical SAM superfamily. Anaerobic sulfatase-maturating enzyme family.</text>
</comment>
<keyword evidence="3" id="KW-0949">S-adenosyl-L-methionine</keyword>
<dbReference type="PROSITE" id="PS51918">
    <property type="entry name" value="RADICAL_SAM"/>
    <property type="match status" value="1"/>
</dbReference>
<dbReference type="GO" id="GO:0032324">
    <property type="term" value="P:molybdopterin cofactor biosynthetic process"/>
    <property type="evidence" value="ECO:0007669"/>
    <property type="project" value="UniProtKB-ARBA"/>
</dbReference>
<dbReference type="NCBIfam" id="TIGR04085">
    <property type="entry name" value="rSAM_more_4Fe4S"/>
    <property type="match status" value="1"/>
</dbReference>
<dbReference type="GO" id="GO:0046872">
    <property type="term" value="F:metal ion binding"/>
    <property type="evidence" value="ECO:0007669"/>
    <property type="project" value="UniProtKB-KW"/>
</dbReference>
<evidence type="ECO:0000256" key="6">
    <source>
        <dbReference type="ARBA" id="ARBA00023014"/>
    </source>
</evidence>
<keyword evidence="5" id="KW-0408">Iron</keyword>
<gene>
    <name evidence="9" type="ORF">J40TS1_07700</name>
</gene>
<organism evidence="9 10">
    <name type="scientific">Paenibacillus montaniterrae</name>
    <dbReference type="NCBI Taxonomy" id="429341"/>
    <lineage>
        <taxon>Bacteria</taxon>
        <taxon>Bacillati</taxon>
        <taxon>Bacillota</taxon>
        <taxon>Bacilli</taxon>
        <taxon>Bacillales</taxon>
        <taxon>Paenibacillaceae</taxon>
        <taxon>Paenibacillus</taxon>
    </lineage>
</organism>
<dbReference type="InterPro" id="IPR023867">
    <property type="entry name" value="Sulphatase_maturase_rSAM"/>
</dbReference>
<evidence type="ECO:0000256" key="1">
    <source>
        <dbReference type="ARBA" id="ARBA00001966"/>
    </source>
</evidence>
<keyword evidence="10" id="KW-1185">Reference proteome</keyword>
<dbReference type="InterPro" id="IPR013785">
    <property type="entry name" value="Aldolase_TIM"/>
</dbReference>
<comment type="caution">
    <text evidence="9">The sequence shown here is derived from an EMBL/GenBank/DDBJ whole genome shotgun (WGS) entry which is preliminary data.</text>
</comment>
<dbReference type="InterPro" id="IPR006638">
    <property type="entry name" value="Elp3/MiaA/NifB-like_rSAM"/>
</dbReference>
<dbReference type="SFLD" id="SFLDG01384">
    <property type="entry name" value="thioether_bond_formation_requi"/>
    <property type="match status" value="1"/>
</dbReference>
<protein>
    <submittedName>
        <fullName evidence="9">Thioether cross-link-forming SCIFF peptide maturase</fullName>
    </submittedName>
</protein>
<evidence type="ECO:0000313" key="9">
    <source>
        <dbReference type="EMBL" id="GIP15128.1"/>
    </source>
</evidence>
<dbReference type="InterPro" id="IPR023885">
    <property type="entry name" value="4Fe4S-binding_SPASM_dom"/>
</dbReference>
<comment type="cofactor">
    <cofactor evidence="1">
        <name>[4Fe-4S] cluster</name>
        <dbReference type="ChEBI" id="CHEBI:49883"/>
    </cofactor>
</comment>
<evidence type="ECO:0000256" key="4">
    <source>
        <dbReference type="ARBA" id="ARBA00022723"/>
    </source>
</evidence>
<evidence type="ECO:0000259" key="8">
    <source>
        <dbReference type="PROSITE" id="PS51918"/>
    </source>
</evidence>
<keyword evidence="4" id="KW-0479">Metal-binding</keyword>
<dbReference type="SFLD" id="SFLDG01067">
    <property type="entry name" value="SPASM/twitch_domain_containing"/>
    <property type="match status" value="1"/>
</dbReference>
<evidence type="ECO:0000256" key="2">
    <source>
        <dbReference type="ARBA" id="ARBA00022485"/>
    </source>
</evidence>
<dbReference type="SFLD" id="SFLDG01386">
    <property type="entry name" value="main_SPASM_domain-containing"/>
    <property type="match status" value="1"/>
</dbReference>
<dbReference type="GO" id="GO:0016491">
    <property type="term" value="F:oxidoreductase activity"/>
    <property type="evidence" value="ECO:0007669"/>
    <property type="project" value="InterPro"/>
</dbReference>
<dbReference type="SMART" id="SM00729">
    <property type="entry name" value="Elp3"/>
    <property type="match status" value="1"/>
</dbReference>
<dbReference type="InterPro" id="IPR000385">
    <property type="entry name" value="MoaA_NifB_PqqE_Fe-S-bd_CS"/>
</dbReference>
<dbReference type="GO" id="GO:0051539">
    <property type="term" value="F:4 iron, 4 sulfur cluster binding"/>
    <property type="evidence" value="ECO:0007669"/>
    <property type="project" value="UniProtKB-KW"/>
</dbReference>
<keyword evidence="2" id="KW-0004">4Fe-4S</keyword>
<name>A0A920CXB4_9BACL</name>
<keyword evidence="6" id="KW-0411">Iron-sulfur</keyword>